<dbReference type="Gene3D" id="3.30.70.270">
    <property type="match status" value="1"/>
</dbReference>
<keyword evidence="7 15" id="KW-0235">DNA replication</keyword>
<dbReference type="CDD" id="cd03586">
    <property type="entry name" value="PolY_Pol_IV_kappa"/>
    <property type="match status" value="1"/>
</dbReference>
<feature type="domain" description="UmuC" evidence="16">
    <location>
        <begin position="11"/>
        <end position="192"/>
    </location>
</feature>
<dbReference type="GO" id="GO:0006281">
    <property type="term" value="P:DNA repair"/>
    <property type="evidence" value="ECO:0007669"/>
    <property type="project" value="UniProtKB-UniRule"/>
</dbReference>
<dbReference type="NCBIfam" id="NF002677">
    <property type="entry name" value="PRK02406.1"/>
    <property type="match status" value="1"/>
</dbReference>
<dbReference type="GO" id="GO:0003684">
    <property type="term" value="F:damaged DNA binding"/>
    <property type="evidence" value="ECO:0007669"/>
    <property type="project" value="InterPro"/>
</dbReference>
<dbReference type="PROSITE" id="PS50173">
    <property type="entry name" value="UMUC"/>
    <property type="match status" value="1"/>
</dbReference>
<evidence type="ECO:0000256" key="4">
    <source>
        <dbReference type="ARBA" id="ARBA00022490"/>
    </source>
</evidence>
<keyword evidence="8 15" id="KW-0479">Metal-binding</keyword>
<dbReference type="InterPro" id="IPR001126">
    <property type="entry name" value="UmuC"/>
</dbReference>
<evidence type="ECO:0000256" key="15">
    <source>
        <dbReference type="HAMAP-Rule" id="MF_01113"/>
    </source>
</evidence>
<name>A0AAN1WFR9_9GAMM</name>
<comment type="subcellular location">
    <subcellularLocation>
        <location evidence="1 15">Cytoplasm</location>
    </subcellularLocation>
</comment>
<feature type="active site" evidence="15">
    <location>
        <position position="111"/>
    </location>
</feature>
<accession>A0AAN1WFR9</accession>
<keyword evidence="13 15" id="KW-0234">DNA repair</keyword>
<protein>
    <recommendedName>
        <fullName evidence="15">DNA polymerase IV</fullName>
        <shortName evidence="15">Pol IV</shortName>
        <ecNumber evidence="15">2.7.7.7</ecNumber>
    </recommendedName>
</protein>
<dbReference type="FunFam" id="1.10.150.20:FF:000019">
    <property type="entry name" value="DNA polymerase IV"/>
    <property type="match status" value="1"/>
</dbReference>
<dbReference type="Proteomes" id="UP001320119">
    <property type="component" value="Chromosome"/>
</dbReference>
<dbReference type="InterPro" id="IPR050116">
    <property type="entry name" value="DNA_polymerase-Y"/>
</dbReference>
<comment type="similarity">
    <text evidence="2 15">Belongs to the DNA polymerase type-Y family.</text>
</comment>
<keyword evidence="3 15" id="KW-0515">Mutator protein</keyword>
<keyword evidence="10 15" id="KW-0460">Magnesium</keyword>
<feature type="binding site" evidence="15">
    <location>
        <position position="15"/>
    </location>
    <ligand>
        <name>Mg(2+)</name>
        <dbReference type="ChEBI" id="CHEBI:18420"/>
    </ligand>
</feature>
<dbReference type="SUPFAM" id="SSF100879">
    <property type="entry name" value="Lesion bypass DNA polymerase (Y-family), little finger domain"/>
    <property type="match status" value="1"/>
</dbReference>
<dbReference type="GO" id="GO:0042276">
    <property type="term" value="P:error-prone translesion synthesis"/>
    <property type="evidence" value="ECO:0007669"/>
    <property type="project" value="TreeGrafter"/>
</dbReference>
<dbReference type="GO" id="GO:0003887">
    <property type="term" value="F:DNA-directed DNA polymerase activity"/>
    <property type="evidence" value="ECO:0007669"/>
    <property type="project" value="UniProtKB-UniRule"/>
</dbReference>
<dbReference type="InterPro" id="IPR022880">
    <property type="entry name" value="DNApol_IV"/>
</dbReference>
<comment type="subunit">
    <text evidence="15">Monomer.</text>
</comment>
<proteinExistence type="inferred from homology"/>
<dbReference type="PANTHER" id="PTHR11076:SF33">
    <property type="entry name" value="DNA POLYMERASE KAPPA"/>
    <property type="match status" value="1"/>
</dbReference>
<dbReference type="GO" id="GO:0009432">
    <property type="term" value="P:SOS response"/>
    <property type="evidence" value="ECO:0007669"/>
    <property type="project" value="UniProtKB-ARBA"/>
</dbReference>
<evidence type="ECO:0000313" key="18">
    <source>
        <dbReference type="Proteomes" id="UP001320119"/>
    </source>
</evidence>
<evidence type="ECO:0000256" key="11">
    <source>
        <dbReference type="ARBA" id="ARBA00022932"/>
    </source>
</evidence>
<evidence type="ECO:0000256" key="1">
    <source>
        <dbReference type="ARBA" id="ARBA00004496"/>
    </source>
</evidence>
<organism evidence="17 18">
    <name type="scientific">Marinagarivorans cellulosilyticus</name>
    <dbReference type="NCBI Taxonomy" id="2721545"/>
    <lineage>
        <taxon>Bacteria</taxon>
        <taxon>Pseudomonadati</taxon>
        <taxon>Pseudomonadota</taxon>
        <taxon>Gammaproteobacteria</taxon>
        <taxon>Cellvibrionales</taxon>
        <taxon>Cellvibrionaceae</taxon>
        <taxon>Marinagarivorans</taxon>
    </lineage>
</organism>
<evidence type="ECO:0000256" key="12">
    <source>
        <dbReference type="ARBA" id="ARBA00023125"/>
    </source>
</evidence>
<dbReference type="GO" id="GO:0000287">
    <property type="term" value="F:magnesium ion binding"/>
    <property type="evidence" value="ECO:0007669"/>
    <property type="project" value="UniProtKB-UniRule"/>
</dbReference>
<evidence type="ECO:0000256" key="5">
    <source>
        <dbReference type="ARBA" id="ARBA00022679"/>
    </source>
</evidence>
<evidence type="ECO:0000256" key="14">
    <source>
        <dbReference type="ARBA" id="ARBA00049244"/>
    </source>
</evidence>
<dbReference type="Gene3D" id="3.40.1170.60">
    <property type="match status" value="1"/>
</dbReference>
<dbReference type="InterPro" id="IPR017961">
    <property type="entry name" value="DNA_pol_Y-fam_little_finger"/>
</dbReference>
<evidence type="ECO:0000256" key="9">
    <source>
        <dbReference type="ARBA" id="ARBA00022763"/>
    </source>
</evidence>
<sequence length="354" mass="38538">MYSFGGVVRKIIHIDADCFFAALEMRDAPHLRDLPIAVGGSSNGRGVISTCNYPARKFGIRSAMAAAHALRLCPDLILRPHRFEVYRQASKAMKAIFYDYTDLVEPLSLDEAFLDVSAVSRCDGSATRIAEEIRARVFSEVGITCSAGVANNKFLAKVASDWQKPNGITVITPEQNDAFSRALPVAKLSGVGKVTAAKLASMGLYSCADVRECGLEVLLKRFGKFGVRLHERAYGRDDRPVLPSRERLSIGVEHTYDHDLPSGACIAQLPALLGELRGRITKAQASAKITKLFVKVKFSDFVSTTVERRCTVLDDAGYVELLKQAMARSSLKIRLLGVGVKVVGDSVGVQLALF</sequence>
<dbReference type="InterPro" id="IPR043128">
    <property type="entry name" value="Rev_trsase/Diguanyl_cyclase"/>
</dbReference>
<dbReference type="GO" id="GO:0005829">
    <property type="term" value="C:cytosol"/>
    <property type="evidence" value="ECO:0007669"/>
    <property type="project" value="TreeGrafter"/>
</dbReference>
<evidence type="ECO:0000256" key="8">
    <source>
        <dbReference type="ARBA" id="ARBA00022723"/>
    </source>
</evidence>
<dbReference type="HAMAP" id="MF_01113">
    <property type="entry name" value="DNApol_IV"/>
    <property type="match status" value="1"/>
</dbReference>
<keyword evidence="12 15" id="KW-0238">DNA-binding</keyword>
<keyword evidence="5 15" id="KW-0808">Transferase</keyword>
<dbReference type="Pfam" id="PF11799">
    <property type="entry name" value="IMS_C"/>
    <property type="match status" value="1"/>
</dbReference>
<evidence type="ECO:0000256" key="6">
    <source>
        <dbReference type="ARBA" id="ARBA00022695"/>
    </source>
</evidence>
<keyword evidence="11 15" id="KW-0239">DNA-directed DNA polymerase</keyword>
<dbReference type="SUPFAM" id="SSF56672">
    <property type="entry name" value="DNA/RNA polymerases"/>
    <property type="match status" value="1"/>
</dbReference>
<evidence type="ECO:0000256" key="13">
    <source>
        <dbReference type="ARBA" id="ARBA00023204"/>
    </source>
</evidence>
<keyword evidence="6 15" id="KW-0548">Nucleotidyltransferase</keyword>
<evidence type="ECO:0000256" key="10">
    <source>
        <dbReference type="ARBA" id="ARBA00022842"/>
    </source>
</evidence>
<feature type="site" description="Substrate discrimination" evidence="15">
    <location>
        <position position="20"/>
    </location>
</feature>
<evidence type="ECO:0000256" key="7">
    <source>
        <dbReference type="ARBA" id="ARBA00022705"/>
    </source>
</evidence>
<keyword evidence="9 15" id="KW-0227">DNA damage</keyword>
<dbReference type="Gene3D" id="3.30.1490.100">
    <property type="entry name" value="DNA polymerase, Y-family, little finger domain"/>
    <property type="match status" value="1"/>
</dbReference>
<evidence type="ECO:0000313" key="17">
    <source>
        <dbReference type="EMBL" id="BCD96787.1"/>
    </source>
</evidence>
<evidence type="ECO:0000259" key="16">
    <source>
        <dbReference type="PROSITE" id="PS50173"/>
    </source>
</evidence>
<dbReference type="InterPro" id="IPR036775">
    <property type="entry name" value="DNA_pol_Y-fam_lit_finger_sf"/>
</dbReference>
<keyword evidence="18" id="KW-1185">Reference proteome</keyword>
<dbReference type="KEGG" id="marq:MARGE09_P0987"/>
<dbReference type="FunFam" id="3.40.1170.60:FF:000001">
    <property type="entry name" value="DNA polymerase IV"/>
    <property type="match status" value="1"/>
</dbReference>
<evidence type="ECO:0000256" key="2">
    <source>
        <dbReference type="ARBA" id="ARBA00010945"/>
    </source>
</evidence>
<dbReference type="PANTHER" id="PTHR11076">
    <property type="entry name" value="DNA REPAIR POLYMERASE UMUC / TRANSFERASE FAMILY MEMBER"/>
    <property type="match status" value="1"/>
</dbReference>
<comment type="function">
    <text evidence="15">Poorly processive, error-prone DNA polymerase involved in untargeted mutagenesis. Copies undamaged DNA at stalled replication forks, which arise in vivo from mismatched or misaligned primer ends. These misaligned primers can be extended by PolIV. Exhibits no 3'-5' exonuclease (proofreading) activity. May be involved in translesional synthesis, in conjunction with the beta clamp from PolIII.</text>
</comment>
<dbReference type="InterPro" id="IPR043502">
    <property type="entry name" value="DNA/RNA_pol_sf"/>
</dbReference>
<keyword evidence="4 15" id="KW-0963">Cytoplasm</keyword>
<dbReference type="EC" id="2.7.7.7" evidence="15"/>
<reference evidence="17 18" key="1">
    <citation type="journal article" date="2022" name="IScience">
        <title>An ultrasensitive nanofiber-based assay for enzymatic hydrolysis and deep-sea microbial degradation of cellulose.</title>
        <authorList>
            <person name="Tsudome M."/>
            <person name="Tachioka M."/>
            <person name="Miyazaki M."/>
            <person name="Uchimura K."/>
            <person name="Tsuda M."/>
            <person name="Takaki Y."/>
            <person name="Deguchi S."/>
        </authorList>
    </citation>
    <scope>NUCLEOTIDE SEQUENCE [LARGE SCALE GENOMIC DNA]</scope>
    <source>
        <strain evidence="17 18">GE09</strain>
    </source>
</reference>
<feature type="binding site" evidence="15">
    <location>
        <position position="110"/>
    </location>
    <ligand>
        <name>Mg(2+)</name>
        <dbReference type="ChEBI" id="CHEBI:18420"/>
    </ligand>
</feature>
<comment type="cofactor">
    <cofactor evidence="15">
        <name>Mg(2+)</name>
        <dbReference type="ChEBI" id="CHEBI:18420"/>
    </cofactor>
    <text evidence="15">Binds 2 magnesium ions per subunit.</text>
</comment>
<evidence type="ECO:0000256" key="3">
    <source>
        <dbReference type="ARBA" id="ARBA00022457"/>
    </source>
</evidence>
<dbReference type="Pfam" id="PF00817">
    <property type="entry name" value="IMS"/>
    <property type="match status" value="1"/>
</dbReference>
<gene>
    <name evidence="15" type="primary">dinB</name>
    <name evidence="17" type="ORF">MARGE09_P0987</name>
</gene>
<dbReference type="GO" id="GO:0006261">
    <property type="term" value="P:DNA-templated DNA replication"/>
    <property type="evidence" value="ECO:0007669"/>
    <property type="project" value="UniProtKB-UniRule"/>
</dbReference>
<dbReference type="AlphaFoldDB" id="A0AAN1WFR9"/>
<comment type="catalytic activity">
    <reaction evidence="14 15">
        <text>DNA(n) + a 2'-deoxyribonucleoside 5'-triphosphate = DNA(n+1) + diphosphate</text>
        <dbReference type="Rhea" id="RHEA:22508"/>
        <dbReference type="Rhea" id="RHEA-COMP:17339"/>
        <dbReference type="Rhea" id="RHEA-COMP:17340"/>
        <dbReference type="ChEBI" id="CHEBI:33019"/>
        <dbReference type="ChEBI" id="CHEBI:61560"/>
        <dbReference type="ChEBI" id="CHEBI:173112"/>
        <dbReference type="EC" id="2.7.7.7"/>
    </reaction>
</comment>
<dbReference type="EMBL" id="AP023086">
    <property type="protein sequence ID" value="BCD96787.1"/>
    <property type="molecule type" value="Genomic_DNA"/>
</dbReference>
<dbReference type="InterPro" id="IPR053848">
    <property type="entry name" value="IMS_HHH_1"/>
</dbReference>
<dbReference type="Gene3D" id="1.10.150.20">
    <property type="entry name" value="5' to 3' exonuclease, C-terminal subdomain"/>
    <property type="match status" value="1"/>
</dbReference>
<dbReference type="Pfam" id="PF21999">
    <property type="entry name" value="IMS_HHH_1"/>
    <property type="match status" value="1"/>
</dbReference>